<accession>A0ABR4LT44</accession>
<sequence length="73" mass="8270">MVRITTVLISGIIPAAVGVGGVGRWTCWVVYPRVLRVVGTRQLRILTWWIARCVMARPWLHVSTMIDGIIWIV</sequence>
<dbReference type="GeneID" id="98144048"/>
<name>A0ABR4LT44_9EURO</name>
<comment type="caution">
    <text evidence="1">The sequence shown here is derived from an EMBL/GenBank/DDBJ whole genome shotgun (WGS) entry which is preliminary data.</text>
</comment>
<proteinExistence type="predicted"/>
<keyword evidence="2" id="KW-1185">Reference proteome</keyword>
<dbReference type="EMBL" id="JBFXLQ010000017">
    <property type="protein sequence ID" value="KAL2867696.1"/>
    <property type="molecule type" value="Genomic_DNA"/>
</dbReference>
<gene>
    <name evidence="1" type="ORF">BJX67DRAFT_352114</name>
</gene>
<dbReference type="RefSeq" id="XP_070886675.1">
    <property type="nucleotide sequence ID" value="XM_071028976.1"/>
</dbReference>
<evidence type="ECO:0008006" key="3">
    <source>
        <dbReference type="Google" id="ProtNLM"/>
    </source>
</evidence>
<evidence type="ECO:0000313" key="2">
    <source>
        <dbReference type="Proteomes" id="UP001610432"/>
    </source>
</evidence>
<organism evidence="1 2">
    <name type="scientific">Aspergillus lucknowensis</name>
    <dbReference type="NCBI Taxonomy" id="176173"/>
    <lineage>
        <taxon>Eukaryota</taxon>
        <taxon>Fungi</taxon>
        <taxon>Dikarya</taxon>
        <taxon>Ascomycota</taxon>
        <taxon>Pezizomycotina</taxon>
        <taxon>Eurotiomycetes</taxon>
        <taxon>Eurotiomycetidae</taxon>
        <taxon>Eurotiales</taxon>
        <taxon>Aspergillaceae</taxon>
        <taxon>Aspergillus</taxon>
        <taxon>Aspergillus subgen. Nidulantes</taxon>
    </lineage>
</organism>
<protein>
    <recommendedName>
        <fullName evidence="3">Secreted peptide</fullName>
    </recommendedName>
</protein>
<dbReference type="Proteomes" id="UP001610432">
    <property type="component" value="Unassembled WGS sequence"/>
</dbReference>
<reference evidence="1 2" key="1">
    <citation type="submission" date="2024-07" db="EMBL/GenBank/DDBJ databases">
        <title>Section-level genome sequencing and comparative genomics of Aspergillus sections Usti and Cavernicolus.</title>
        <authorList>
            <consortium name="Lawrence Berkeley National Laboratory"/>
            <person name="Nybo J.L."/>
            <person name="Vesth T.C."/>
            <person name="Theobald S."/>
            <person name="Frisvad J.C."/>
            <person name="Larsen T.O."/>
            <person name="Kjaerboelling I."/>
            <person name="Rothschild-Mancinelli K."/>
            <person name="Lyhne E.K."/>
            <person name="Kogle M.E."/>
            <person name="Barry K."/>
            <person name="Clum A."/>
            <person name="Na H."/>
            <person name="Ledsgaard L."/>
            <person name="Lin J."/>
            <person name="Lipzen A."/>
            <person name="Kuo A."/>
            <person name="Riley R."/>
            <person name="Mondo S."/>
            <person name="Labutti K."/>
            <person name="Haridas S."/>
            <person name="Pangalinan J."/>
            <person name="Salamov A.A."/>
            <person name="Simmons B.A."/>
            <person name="Magnuson J.K."/>
            <person name="Chen J."/>
            <person name="Drula E."/>
            <person name="Henrissat B."/>
            <person name="Wiebenga A."/>
            <person name="Lubbers R.J."/>
            <person name="Gomes A.C."/>
            <person name="Macurrencykelacurrency M.R."/>
            <person name="Stajich J."/>
            <person name="Grigoriev I.V."/>
            <person name="Mortensen U.H."/>
            <person name="De Vries R.P."/>
            <person name="Baker S.E."/>
            <person name="Andersen M.R."/>
        </authorList>
    </citation>
    <scope>NUCLEOTIDE SEQUENCE [LARGE SCALE GENOMIC DNA]</scope>
    <source>
        <strain evidence="1 2">CBS 449.75</strain>
    </source>
</reference>
<evidence type="ECO:0000313" key="1">
    <source>
        <dbReference type="EMBL" id="KAL2867696.1"/>
    </source>
</evidence>